<dbReference type="Pfam" id="PF13382">
    <property type="entry name" value="Adenine_deam_C"/>
    <property type="match status" value="1"/>
</dbReference>
<dbReference type="SUPFAM" id="SSF51556">
    <property type="entry name" value="Metallo-dependent hydrolases"/>
    <property type="match status" value="1"/>
</dbReference>
<comment type="catalytic activity">
    <reaction evidence="5 6">
        <text>adenine + H2O + H(+) = hypoxanthine + NH4(+)</text>
        <dbReference type="Rhea" id="RHEA:23688"/>
        <dbReference type="ChEBI" id="CHEBI:15377"/>
        <dbReference type="ChEBI" id="CHEBI:15378"/>
        <dbReference type="ChEBI" id="CHEBI:16708"/>
        <dbReference type="ChEBI" id="CHEBI:17368"/>
        <dbReference type="ChEBI" id="CHEBI:28938"/>
        <dbReference type="EC" id="3.5.4.2"/>
    </reaction>
</comment>
<dbReference type="HOGENOM" id="CLU_027935_0_0_9"/>
<evidence type="ECO:0000256" key="2">
    <source>
        <dbReference type="ARBA" id="ARBA00012782"/>
    </source>
</evidence>
<evidence type="ECO:0000256" key="1">
    <source>
        <dbReference type="ARBA" id="ARBA00006773"/>
    </source>
</evidence>
<dbReference type="Pfam" id="PF01979">
    <property type="entry name" value="Amidohydro_1"/>
    <property type="match status" value="1"/>
</dbReference>
<feature type="domain" description="Amidohydrolase-related" evidence="7">
    <location>
        <begin position="73"/>
        <end position="360"/>
    </location>
</feature>
<accession>R3WQE9</accession>
<organism evidence="9 10">
    <name type="scientific">Enterococcus phoeniculicola ATCC BAA-412</name>
    <dbReference type="NCBI Taxonomy" id="1158610"/>
    <lineage>
        <taxon>Bacteria</taxon>
        <taxon>Bacillati</taxon>
        <taxon>Bacillota</taxon>
        <taxon>Bacilli</taxon>
        <taxon>Lactobacillales</taxon>
        <taxon>Enterococcaceae</taxon>
        <taxon>Enterococcus</taxon>
    </lineage>
</organism>
<evidence type="ECO:0000256" key="3">
    <source>
        <dbReference type="ARBA" id="ARBA00022801"/>
    </source>
</evidence>
<feature type="domain" description="Adenine deaminase C-terminal" evidence="8">
    <location>
        <begin position="416"/>
        <end position="580"/>
    </location>
</feature>
<dbReference type="SUPFAM" id="SSF51338">
    <property type="entry name" value="Composite domain of metallo-dependent hydrolases"/>
    <property type="match status" value="1"/>
</dbReference>
<gene>
    <name evidence="6" type="primary">ade</name>
    <name evidence="9" type="ORF">UC3_01675</name>
</gene>
<evidence type="ECO:0000313" key="10">
    <source>
        <dbReference type="Proteomes" id="UP000013785"/>
    </source>
</evidence>
<dbReference type="HAMAP" id="MF_01518">
    <property type="entry name" value="Adenine_deamin"/>
    <property type="match status" value="1"/>
</dbReference>
<dbReference type="STRING" id="154621.RV11_GL000302"/>
<dbReference type="InterPro" id="IPR032466">
    <property type="entry name" value="Metal_Hydrolase"/>
</dbReference>
<evidence type="ECO:0000256" key="6">
    <source>
        <dbReference type="HAMAP-Rule" id="MF_01518"/>
    </source>
</evidence>
<dbReference type="PANTHER" id="PTHR11113">
    <property type="entry name" value="N-ACETYLGLUCOSAMINE-6-PHOSPHATE DEACETYLASE"/>
    <property type="match status" value="1"/>
</dbReference>
<evidence type="ECO:0000313" key="9">
    <source>
        <dbReference type="EMBL" id="EOL44045.1"/>
    </source>
</evidence>
<dbReference type="PANTHER" id="PTHR11113:SF2">
    <property type="entry name" value="ADENINE DEAMINASE"/>
    <property type="match status" value="1"/>
</dbReference>
<evidence type="ECO:0000259" key="7">
    <source>
        <dbReference type="Pfam" id="PF01979"/>
    </source>
</evidence>
<comment type="caution">
    <text evidence="9">The sequence shown here is derived from an EMBL/GenBank/DDBJ whole genome shotgun (WGS) entry which is preliminary data.</text>
</comment>
<dbReference type="Proteomes" id="UP000013785">
    <property type="component" value="Unassembled WGS sequence"/>
</dbReference>
<comment type="cofactor">
    <cofactor evidence="6">
        <name>Mn(2+)</name>
        <dbReference type="ChEBI" id="CHEBI:29035"/>
    </cofactor>
</comment>
<keyword evidence="10" id="KW-1185">Reference proteome</keyword>
<dbReference type="InterPro" id="IPR006680">
    <property type="entry name" value="Amidohydro-rel"/>
</dbReference>
<dbReference type="GO" id="GO:0006146">
    <property type="term" value="P:adenine catabolic process"/>
    <property type="evidence" value="ECO:0007669"/>
    <property type="project" value="InterPro"/>
</dbReference>
<dbReference type="PATRIC" id="fig|1158610.3.peg.1664"/>
<dbReference type="EC" id="3.5.4.2" evidence="2 6"/>
<protein>
    <recommendedName>
        <fullName evidence="2 6">Adenine deaminase</fullName>
        <shortName evidence="6">Adenase</shortName>
        <shortName evidence="6">Adenine aminase</shortName>
        <ecNumber evidence="2 6">3.5.4.2</ecNumber>
    </recommendedName>
</protein>
<dbReference type="InterPro" id="IPR026912">
    <property type="entry name" value="Adenine_deam_C"/>
</dbReference>
<sequence>MKMTAELLKEYIKAGGAKIPSDTIIKNGQLVNVMTNEVYPADVAIYKGKIVTVGNVEGYGGEETTIVDAQGKYLVPGLIDGHIHVECSKMSMTSFSKAVTPYGTTSVISGLDEYISVVGMDGLKEVFKEIENLPLRVYWGAPYKTPYTIPQSTIAYNITPEVQKEVQSWPECFGVWETVREAVQTLDEDTMETLAIAHNNHLPIFGCAPMARGKHLNEYLSAGIRLDHESYDHEEIVEKARNGMHILIRESSVTHFLKENIRAVTEVNSAIARRTSFCTDDVHATDILTHGHVDNVVRLAIEAGVAPMTAIQMATINSAEAYRIDDQVGSIAPGRFADILFVDSLEEFNIDTVISKGEVVAKNNKMVVDLPAVERTPLLASKLKCEMTTPETFEYKVGIQNGTAKIRAIESHGAFVRKEKFVTLDVKDGKVVLDVEKDVAMVSVLERFGKNGNKALGFVAGWGMKRGAMASSSAPDDNNLIVMGTNSEDMSLAINTLIECGGGQVIVADGKVTSLLKLPIGGIVTDEDPEVLVAAEAQMHKEIAVLGSSVPDPMFYMSFLPITAIPDLAITDVGNVDCVTLEIFDPITELIED</sequence>
<dbReference type="EMBL" id="AJAT01000014">
    <property type="protein sequence ID" value="EOL44045.1"/>
    <property type="molecule type" value="Genomic_DNA"/>
</dbReference>
<evidence type="ECO:0000259" key="8">
    <source>
        <dbReference type="Pfam" id="PF13382"/>
    </source>
</evidence>
<comment type="similarity">
    <text evidence="1 6">Belongs to the metallo-dependent hydrolases superfamily. Adenine deaminase family.</text>
</comment>
<evidence type="ECO:0000256" key="4">
    <source>
        <dbReference type="ARBA" id="ARBA00023211"/>
    </source>
</evidence>
<name>R3WQE9_9ENTE</name>
<reference evidence="9 10" key="1">
    <citation type="submission" date="2013-02" db="EMBL/GenBank/DDBJ databases">
        <title>The Genome Sequence of Enterococcus phoeniculicola BAA-412.</title>
        <authorList>
            <consortium name="The Broad Institute Genome Sequencing Platform"/>
            <consortium name="The Broad Institute Genome Sequencing Center for Infectious Disease"/>
            <person name="Earl A.M."/>
            <person name="Gilmore M.S."/>
            <person name="Lebreton F."/>
            <person name="Walker B."/>
            <person name="Young S.K."/>
            <person name="Zeng Q."/>
            <person name="Gargeya S."/>
            <person name="Fitzgerald M."/>
            <person name="Haas B."/>
            <person name="Abouelleil A."/>
            <person name="Alvarado L."/>
            <person name="Arachchi H.M."/>
            <person name="Berlin A.M."/>
            <person name="Chapman S.B."/>
            <person name="Dewar J."/>
            <person name="Goldberg J."/>
            <person name="Griggs A."/>
            <person name="Gujja S."/>
            <person name="Hansen M."/>
            <person name="Howarth C."/>
            <person name="Imamovic A."/>
            <person name="Larimer J."/>
            <person name="McCowan C."/>
            <person name="Murphy C."/>
            <person name="Neiman D."/>
            <person name="Pearson M."/>
            <person name="Priest M."/>
            <person name="Roberts A."/>
            <person name="Saif S."/>
            <person name="Shea T."/>
            <person name="Sisk P."/>
            <person name="Sykes S."/>
            <person name="Wortman J."/>
            <person name="Nusbaum C."/>
            <person name="Birren B."/>
        </authorList>
    </citation>
    <scope>NUCLEOTIDE SEQUENCE [LARGE SCALE GENOMIC DNA]</scope>
    <source>
        <strain evidence="9 10">ATCC BAA-412</strain>
    </source>
</reference>
<dbReference type="InterPro" id="IPR006679">
    <property type="entry name" value="Adenine_deam"/>
</dbReference>
<dbReference type="AlphaFoldDB" id="R3WQE9"/>
<keyword evidence="3 6" id="KW-0378">Hydrolase</keyword>
<dbReference type="OrthoDB" id="9775607at2"/>
<dbReference type="Gene3D" id="3.20.20.140">
    <property type="entry name" value="Metal-dependent hydrolases"/>
    <property type="match status" value="1"/>
</dbReference>
<dbReference type="eggNOG" id="COG1001">
    <property type="taxonomic scope" value="Bacteria"/>
</dbReference>
<keyword evidence="4 6" id="KW-0464">Manganese</keyword>
<dbReference type="GO" id="GO:0000034">
    <property type="term" value="F:adenine deaminase activity"/>
    <property type="evidence" value="ECO:0007669"/>
    <property type="project" value="UniProtKB-UniRule"/>
</dbReference>
<dbReference type="RefSeq" id="WP_010768338.1">
    <property type="nucleotide sequence ID" value="NZ_ASWE01000003.1"/>
</dbReference>
<evidence type="ECO:0000256" key="5">
    <source>
        <dbReference type="ARBA" id="ARBA00047720"/>
    </source>
</evidence>
<proteinExistence type="inferred from homology"/>
<dbReference type="Gene3D" id="2.30.40.10">
    <property type="entry name" value="Urease, subunit C, domain 1"/>
    <property type="match status" value="1"/>
</dbReference>
<dbReference type="InterPro" id="IPR011059">
    <property type="entry name" value="Metal-dep_hydrolase_composite"/>
</dbReference>